<feature type="binding site" evidence="6">
    <location>
        <position position="64"/>
    </location>
    <ligand>
        <name>Mg(2+)</name>
        <dbReference type="ChEBI" id="CHEBI:18420"/>
        <label>1</label>
        <note>catalytic</note>
    </ligand>
</feature>
<evidence type="ECO:0000256" key="1">
    <source>
        <dbReference type="ARBA" id="ARBA00001625"/>
    </source>
</evidence>
<name>A0AA97GUT5_9ACTN</name>
<feature type="binding site" evidence="6">
    <location>
        <position position="82"/>
    </location>
    <ligand>
        <name>Mg(2+)</name>
        <dbReference type="ChEBI" id="CHEBI:18420"/>
        <label>1</label>
        <note>catalytic</note>
    </ligand>
</feature>
<keyword evidence="3 6" id="KW-0460">Magnesium</keyword>
<dbReference type="PROSITE" id="PS00629">
    <property type="entry name" value="IMP_1"/>
    <property type="match status" value="1"/>
</dbReference>
<protein>
    <recommendedName>
        <fullName evidence="4">3'(2'),5-bisphosphonucleoside 3'(2')-phosphohydrolase</fullName>
    </recommendedName>
    <alternativeName>
        <fullName evidence="5">DPNPase</fullName>
    </alternativeName>
</protein>
<gene>
    <name evidence="7" type="primary">cysQ</name>
    <name evidence="7" type="ORF">MP11Mi_20980</name>
</gene>
<reference evidence="7" key="1">
    <citation type="submission" date="2023-06" db="EMBL/GenBank/DDBJ databases">
        <title>Gordonia sp. nov. and Pseudochrobactrum sp. nov., two species isolated from the burying beetle Nicrophorus vespilloides.</title>
        <authorList>
            <person name="Poehlein A."/>
            <person name="Guzman J."/>
            <person name="Daniel R."/>
            <person name="Vilcinskas A."/>
        </authorList>
    </citation>
    <scope>NUCLEOTIDE SEQUENCE</scope>
    <source>
        <strain evidence="7">MP11Mi</strain>
    </source>
</reference>
<dbReference type="Pfam" id="PF00459">
    <property type="entry name" value="Inositol_P"/>
    <property type="match status" value="1"/>
</dbReference>
<dbReference type="GO" id="GO:0050427">
    <property type="term" value="P:3'-phosphoadenosine 5'-phosphosulfate metabolic process"/>
    <property type="evidence" value="ECO:0007669"/>
    <property type="project" value="TreeGrafter"/>
</dbReference>
<dbReference type="PANTHER" id="PTHR43028">
    <property type="entry name" value="3'(2'),5'-BISPHOSPHATE NUCLEOTIDASE 1"/>
    <property type="match status" value="1"/>
</dbReference>
<organism evidence="7">
    <name type="scientific">Gordonia sp. MP11Mi</name>
    <dbReference type="NCBI Taxonomy" id="3022769"/>
    <lineage>
        <taxon>Bacteria</taxon>
        <taxon>Bacillati</taxon>
        <taxon>Actinomycetota</taxon>
        <taxon>Actinomycetes</taxon>
        <taxon>Mycobacteriales</taxon>
        <taxon>Gordoniaceae</taxon>
        <taxon>Gordonia</taxon>
    </lineage>
</organism>
<evidence type="ECO:0000256" key="3">
    <source>
        <dbReference type="ARBA" id="ARBA00022842"/>
    </source>
</evidence>
<dbReference type="InterPro" id="IPR020583">
    <property type="entry name" value="Inositol_monoP_metal-BS"/>
</dbReference>
<evidence type="ECO:0000313" key="7">
    <source>
        <dbReference type="EMBL" id="WOC13001.1"/>
    </source>
</evidence>
<evidence type="ECO:0000256" key="6">
    <source>
        <dbReference type="PIRSR" id="PIRSR600760-2"/>
    </source>
</evidence>
<dbReference type="GO" id="GO:0046872">
    <property type="term" value="F:metal ion binding"/>
    <property type="evidence" value="ECO:0007669"/>
    <property type="project" value="UniProtKB-KW"/>
</dbReference>
<dbReference type="CDD" id="cd01638">
    <property type="entry name" value="CysQ"/>
    <property type="match status" value="1"/>
</dbReference>
<comment type="cofactor">
    <cofactor evidence="6">
        <name>Mg(2+)</name>
        <dbReference type="ChEBI" id="CHEBI:18420"/>
    </cofactor>
</comment>
<dbReference type="Gene3D" id="3.40.190.80">
    <property type="match status" value="1"/>
</dbReference>
<dbReference type="GO" id="GO:0000103">
    <property type="term" value="P:sulfate assimilation"/>
    <property type="evidence" value="ECO:0007669"/>
    <property type="project" value="TreeGrafter"/>
</dbReference>
<sequence length="246" mass="26265">MPARLTDSDLAAHIAEGAGEVLNGIRHGDLLDGRLVGDVGDTMAQAWISTVLRVHRPHDAVLSEEAEDVGDRSTTRRVWIIDPLDGTSEFSLGTDNWAVHVALAVDGVPEVAAVSLPAQGELFRSDTVGEVTGPLTNRLAVSRYGHSYHSAAVADRLKMRSVQIGSAGAKAMAVVRGDADAYVHSGGQYEWDNCAPVGVALAAGLHCSRIDGREITYNNPQPYMPDFVICRSEIADQVLDALSTPW</sequence>
<proteinExistence type="predicted"/>
<comment type="catalytic activity">
    <reaction evidence="1">
        <text>adenosine 3',5'-bisphosphate + H2O = AMP + phosphate</text>
        <dbReference type="Rhea" id="RHEA:10040"/>
        <dbReference type="ChEBI" id="CHEBI:15377"/>
        <dbReference type="ChEBI" id="CHEBI:43474"/>
        <dbReference type="ChEBI" id="CHEBI:58343"/>
        <dbReference type="ChEBI" id="CHEBI:456215"/>
        <dbReference type="EC" id="3.1.3.7"/>
    </reaction>
</comment>
<keyword evidence="7" id="KW-0378">Hydrolase</keyword>
<evidence type="ECO:0000256" key="4">
    <source>
        <dbReference type="ARBA" id="ARBA00041694"/>
    </source>
</evidence>
<evidence type="ECO:0000256" key="5">
    <source>
        <dbReference type="ARBA" id="ARBA00042530"/>
    </source>
</evidence>
<dbReference type="PANTHER" id="PTHR43028:SF5">
    <property type="entry name" value="3'(2'),5'-BISPHOSPHATE NUCLEOTIDASE 1"/>
    <property type="match status" value="1"/>
</dbReference>
<dbReference type="InterPro" id="IPR000760">
    <property type="entry name" value="Inositol_monophosphatase-like"/>
</dbReference>
<dbReference type="InterPro" id="IPR050725">
    <property type="entry name" value="CysQ/Inositol_MonoPase"/>
</dbReference>
<dbReference type="SUPFAM" id="SSF56655">
    <property type="entry name" value="Carbohydrate phosphatase"/>
    <property type="match status" value="1"/>
</dbReference>
<accession>A0AA97GUT5</accession>
<dbReference type="Gene3D" id="3.30.540.10">
    <property type="entry name" value="Fructose-1,6-Bisphosphatase, subunit A, domain 1"/>
    <property type="match status" value="1"/>
</dbReference>
<keyword evidence="2 6" id="KW-0479">Metal-binding</keyword>
<evidence type="ECO:0000256" key="2">
    <source>
        <dbReference type="ARBA" id="ARBA00022723"/>
    </source>
</evidence>
<feature type="binding site" evidence="6">
    <location>
        <position position="85"/>
    </location>
    <ligand>
        <name>Mg(2+)</name>
        <dbReference type="ChEBI" id="CHEBI:18420"/>
        <label>1</label>
        <note>catalytic</note>
    </ligand>
</feature>
<feature type="binding site" evidence="6">
    <location>
        <position position="84"/>
    </location>
    <ligand>
        <name>Mg(2+)</name>
        <dbReference type="ChEBI" id="CHEBI:18420"/>
        <label>1</label>
        <note>catalytic</note>
    </ligand>
</feature>
<dbReference type="EMBL" id="CP128986">
    <property type="protein sequence ID" value="WOC13001.1"/>
    <property type="molecule type" value="Genomic_DNA"/>
</dbReference>
<dbReference type="GO" id="GO:0008441">
    <property type="term" value="F:3'(2'),5'-bisphosphate nucleotidase activity"/>
    <property type="evidence" value="ECO:0007669"/>
    <property type="project" value="UniProtKB-EC"/>
</dbReference>
<dbReference type="RefSeq" id="WP_420038856.1">
    <property type="nucleotide sequence ID" value="NZ_CP128986.1"/>
</dbReference>
<feature type="binding site" evidence="6">
    <location>
        <position position="192"/>
    </location>
    <ligand>
        <name>Mg(2+)</name>
        <dbReference type="ChEBI" id="CHEBI:18420"/>
        <label>1</label>
        <note>catalytic</note>
    </ligand>
</feature>
<dbReference type="AlphaFoldDB" id="A0AA97GUT5"/>